<evidence type="ECO:0000313" key="2">
    <source>
        <dbReference type="EMBL" id="RUM10567.1"/>
    </source>
</evidence>
<proteinExistence type="predicted"/>
<evidence type="ECO:0000313" key="3">
    <source>
        <dbReference type="Proteomes" id="UP000272004"/>
    </source>
</evidence>
<evidence type="ECO:0000313" key="4">
    <source>
        <dbReference type="Proteomes" id="UP000545490"/>
    </source>
</evidence>
<dbReference type="AlphaFoldDB" id="A0A7W6BBA8"/>
<gene>
    <name evidence="2" type="ORF">EFB14_22785</name>
    <name evidence="1" type="ORF">GGQ65_004359</name>
</gene>
<dbReference type="EMBL" id="JACIDG010000011">
    <property type="protein sequence ID" value="MBB3917049.1"/>
    <property type="molecule type" value="Genomic_DNA"/>
</dbReference>
<evidence type="ECO:0000313" key="1">
    <source>
        <dbReference type="EMBL" id="MBB3917049.1"/>
    </source>
</evidence>
<dbReference type="RefSeq" id="WP_126828973.1">
    <property type="nucleotide sequence ID" value="NZ_JACIDG010000011.1"/>
</dbReference>
<name>A0A7W6BBA8_9HYPH</name>
<keyword evidence="3" id="KW-1185">Reference proteome</keyword>
<dbReference type="EMBL" id="RJJU01000012">
    <property type="protein sequence ID" value="RUM10567.1"/>
    <property type="molecule type" value="Genomic_DNA"/>
</dbReference>
<reference evidence="1 4" key="2">
    <citation type="submission" date="2020-08" db="EMBL/GenBank/DDBJ databases">
        <title>Genomic Encyclopedia of Type Strains, Phase IV (KMG-IV): sequencing the most valuable type-strain genomes for metagenomic binning, comparative biology and taxonomic classification.</title>
        <authorList>
            <person name="Goeker M."/>
        </authorList>
    </citation>
    <scope>NUCLEOTIDE SEQUENCE [LARGE SCALE GENOMIC DNA]</scope>
    <source>
        <strain evidence="1 4">DSM 19331</strain>
    </source>
</reference>
<comment type="caution">
    <text evidence="1">The sequence shown here is derived from an EMBL/GenBank/DDBJ whole genome shotgun (WGS) entry which is preliminary data.</text>
</comment>
<sequence>MSELKIFISAGADESAKLTGDHRPCAYVAVRTDGKTEARFYGEGHLLDMNAALAEGIVAALADIFPINLESVELPDIEIICSGPGFWKRVVQTCQAETSNPNRAKALDQHDCWKALATLAAIFGLPAPRKPVSPLERETLNRVTEERKAVAKEAIGRVPRDAAGITNSWRKDVELIG</sequence>
<reference evidence="2 3" key="1">
    <citation type="submission" date="2018-11" db="EMBL/GenBank/DDBJ databases">
        <authorList>
            <person name="Huo Y."/>
        </authorList>
    </citation>
    <scope>NUCLEOTIDE SEQUENCE [LARGE SCALE GENOMIC DNA]</scope>
    <source>
        <strain evidence="2 3">CCBAU 33202</strain>
    </source>
</reference>
<organism evidence="1 4">
    <name type="scientific">Rhizobium fabae</name>
    <dbReference type="NCBI Taxonomy" id="573179"/>
    <lineage>
        <taxon>Bacteria</taxon>
        <taxon>Pseudomonadati</taxon>
        <taxon>Pseudomonadota</taxon>
        <taxon>Alphaproteobacteria</taxon>
        <taxon>Hyphomicrobiales</taxon>
        <taxon>Rhizobiaceae</taxon>
        <taxon>Rhizobium/Agrobacterium group</taxon>
        <taxon>Rhizobium</taxon>
    </lineage>
</organism>
<dbReference type="Proteomes" id="UP000545490">
    <property type="component" value="Unassembled WGS sequence"/>
</dbReference>
<accession>A0A7W6BBA8</accession>
<protein>
    <submittedName>
        <fullName evidence="1">Uncharacterized protein</fullName>
    </submittedName>
</protein>
<dbReference type="Proteomes" id="UP000272004">
    <property type="component" value="Unassembled WGS sequence"/>
</dbReference>